<feature type="region of interest" description="CuBD subdomain" evidence="5">
    <location>
        <begin position="177"/>
        <end position="211"/>
    </location>
</feature>
<reference evidence="8" key="3">
    <citation type="submission" date="2025-09" db="UniProtKB">
        <authorList>
            <consortium name="Ensembl"/>
        </authorList>
    </citation>
    <scope>IDENTIFICATION</scope>
    <source>
        <strain evidence="8">Glennie</strain>
    </source>
</reference>
<dbReference type="InterPro" id="IPR008154">
    <property type="entry name" value="Amyloid_glyco_extra"/>
</dbReference>
<feature type="region of interest" description="GFLD subdomain" evidence="5">
    <location>
        <begin position="76"/>
        <end position="169"/>
    </location>
</feature>
<comment type="caution">
    <text evidence="5">Lacks conserved residue(s) required for the propagation of feature annotation.</text>
</comment>
<organism evidence="8 9">
    <name type="scientific">Ornithorhynchus anatinus</name>
    <name type="common">Duckbill platypus</name>
    <dbReference type="NCBI Taxonomy" id="9258"/>
    <lineage>
        <taxon>Eukaryota</taxon>
        <taxon>Metazoa</taxon>
        <taxon>Chordata</taxon>
        <taxon>Craniata</taxon>
        <taxon>Vertebrata</taxon>
        <taxon>Euteleostomi</taxon>
        <taxon>Mammalia</taxon>
        <taxon>Monotremata</taxon>
        <taxon>Ornithorhynchidae</taxon>
        <taxon>Ornithorhynchus</taxon>
    </lineage>
</organism>
<dbReference type="Ensembl" id="ENSOANT00000068121.1">
    <property type="protein sequence ID" value="ENSOANP00000049356.1"/>
    <property type="gene ID" value="ENSOANG00000044899.1"/>
</dbReference>
<keyword evidence="2" id="KW-0812">Transmembrane</keyword>
<dbReference type="GO" id="GO:0016020">
    <property type="term" value="C:membrane"/>
    <property type="evidence" value="ECO:0007669"/>
    <property type="project" value="UniProtKB-SubCell"/>
</dbReference>
<dbReference type="PANTHER" id="PTHR23103:SF13">
    <property type="entry name" value="AMYLOID BETA PRECURSOR LIKE PROTEIN 1"/>
    <property type="match status" value="1"/>
</dbReference>
<dbReference type="InterPro" id="IPR008155">
    <property type="entry name" value="Amyloid_glyco"/>
</dbReference>
<evidence type="ECO:0000313" key="9">
    <source>
        <dbReference type="Proteomes" id="UP000002279"/>
    </source>
</evidence>
<evidence type="ECO:0000256" key="2">
    <source>
        <dbReference type="ARBA" id="ARBA00022692"/>
    </source>
</evidence>
<comment type="similarity">
    <text evidence="5">Belongs to the APP family.</text>
</comment>
<dbReference type="InterPro" id="IPR015849">
    <property type="entry name" value="Amyloid_glyco_heparin-bd"/>
</dbReference>
<comment type="subcellular location">
    <subcellularLocation>
        <location evidence="1">Membrane</location>
        <topology evidence="1">Single-pass type I membrane protein</topology>
    </subcellularLocation>
</comment>
<dbReference type="InterPro" id="IPR036669">
    <property type="entry name" value="Amyloid_Cu-bd_sf"/>
</dbReference>
<reference evidence="8" key="2">
    <citation type="submission" date="2025-08" db="UniProtKB">
        <authorList>
            <consortium name="Ensembl"/>
        </authorList>
    </citation>
    <scope>IDENTIFICATION</scope>
    <source>
        <strain evidence="8">Glennie</strain>
    </source>
</reference>
<evidence type="ECO:0000256" key="3">
    <source>
        <dbReference type="ARBA" id="ARBA00022989"/>
    </source>
</evidence>
<dbReference type="Gene3D" id="3.90.570.10">
    <property type="entry name" value="Amyloidogenic glycoprotein, heparin-binding domain"/>
    <property type="match status" value="1"/>
</dbReference>
<dbReference type="GO" id="GO:0046914">
    <property type="term" value="F:transition metal ion binding"/>
    <property type="evidence" value="ECO:0007669"/>
    <property type="project" value="InterPro"/>
</dbReference>
<proteinExistence type="inferred from homology"/>
<dbReference type="GO" id="GO:0008201">
    <property type="term" value="F:heparin binding"/>
    <property type="evidence" value="ECO:0007669"/>
    <property type="project" value="UniProtKB-UniRule"/>
</dbReference>
<feature type="domain" description="E1" evidence="7">
    <location>
        <begin position="76"/>
        <end position="211"/>
    </location>
</feature>
<evidence type="ECO:0000259" key="7">
    <source>
        <dbReference type="PROSITE" id="PS51869"/>
    </source>
</evidence>
<dbReference type="InterPro" id="IPR036454">
    <property type="entry name" value="Amyloid_glyco_heparin-bd_sf"/>
</dbReference>
<reference evidence="8 9" key="1">
    <citation type="journal article" date="2008" name="Nature">
        <title>Genome analysis of the platypus reveals unique signatures of evolution.</title>
        <authorList>
            <person name="Warren W.C."/>
            <person name="Hillier L.W."/>
            <person name="Marshall Graves J.A."/>
            <person name="Birney E."/>
            <person name="Ponting C.P."/>
            <person name="Grutzner F."/>
            <person name="Belov K."/>
            <person name="Miller W."/>
            <person name="Clarke L."/>
            <person name="Chinwalla A.T."/>
            <person name="Yang S.P."/>
            <person name="Heger A."/>
            <person name="Locke D.P."/>
            <person name="Miethke P."/>
            <person name="Waters P.D."/>
            <person name="Veyrunes F."/>
            <person name="Fulton L."/>
            <person name="Fulton B."/>
            <person name="Graves T."/>
            <person name="Wallis J."/>
            <person name="Puente X.S."/>
            <person name="Lopez-Otin C."/>
            <person name="Ordonez G.R."/>
            <person name="Eichler E.E."/>
            <person name="Chen L."/>
            <person name="Cheng Z."/>
            <person name="Deakin J.E."/>
            <person name="Alsop A."/>
            <person name="Thompson K."/>
            <person name="Kirby P."/>
            <person name="Papenfuss A.T."/>
            <person name="Wakefield M.J."/>
            <person name="Olender T."/>
            <person name="Lancet D."/>
            <person name="Huttley G.A."/>
            <person name="Smit A.F."/>
            <person name="Pask A."/>
            <person name="Temple-Smith P."/>
            <person name="Batzer M.A."/>
            <person name="Walker J.A."/>
            <person name="Konkel M.K."/>
            <person name="Harris R.S."/>
            <person name="Whittington C.M."/>
            <person name="Wong E.S."/>
            <person name="Gemmell N.J."/>
            <person name="Buschiazzo E."/>
            <person name="Vargas Jentzsch I.M."/>
            <person name="Merkel A."/>
            <person name="Schmitz J."/>
            <person name="Zemann A."/>
            <person name="Churakov G."/>
            <person name="Kriegs J.O."/>
            <person name="Brosius J."/>
            <person name="Murchison E.P."/>
            <person name="Sachidanandam R."/>
            <person name="Smith C."/>
            <person name="Hannon G.J."/>
            <person name="Tsend-Ayush E."/>
            <person name="McMillan D."/>
            <person name="Attenborough R."/>
            <person name="Rens W."/>
            <person name="Ferguson-Smith M."/>
            <person name="Lefevre C.M."/>
            <person name="Sharp J.A."/>
            <person name="Nicholas K.R."/>
            <person name="Ray D.A."/>
            <person name="Kube M."/>
            <person name="Reinhardt R."/>
            <person name="Pringle T.H."/>
            <person name="Taylor J."/>
            <person name="Jones R.C."/>
            <person name="Nixon B."/>
            <person name="Dacheux J.L."/>
            <person name="Niwa H."/>
            <person name="Sekita Y."/>
            <person name="Huang X."/>
            <person name="Stark A."/>
            <person name="Kheradpour P."/>
            <person name="Kellis M."/>
            <person name="Flicek P."/>
            <person name="Chen Y."/>
            <person name="Webber C."/>
            <person name="Hardison R."/>
            <person name="Nelson J."/>
            <person name="Hallsworth-Pepin K."/>
            <person name="Delehaunty K."/>
            <person name="Markovic C."/>
            <person name="Minx P."/>
            <person name="Feng Y."/>
            <person name="Kremitzki C."/>
            <person name="Mitreva M."/>
            <person name="Glasscock J."/>
            <person name="Wylie T."/>
            <person name="Wohldmann P."/>
            <person name="Thiru P."/>
            <person name="Nhan M.N."/>
            <person name="Pohl C.S."/>
            <person name="Smith S.M."/>
            <person name="Hou S."/>
            <person name="Nefedov M."/>
            <person name="de Jong P.J."/>
            <person name="Renfree M.B."/>
            <person name="Mardis E.R."/>
            <person name="Wilson R.K."/>
        </authorList>
    </citation>
    <scope>NUCLEOTIDE SEQUENCE [LARGE SCALE GENOMIC DNA]</scope>
    <source>
        <strain evidence="8 9">Glennie</strain>
    </source>
</reference>
<name>A0A6I8PAV6_ORNAN</name>
<feature type="compositionally biased region" description="Low complexity" evidence="6">
    <location>
        <begin position="44"/>
        <end position="60"/>
    </location>
</feature>
<dbReference type="PANTHER" id="PTHR23103">
    <property type="entry name" value="ALZHEIMER'S DISEASE BETA-AMYLOID RELATED"/>
    <property type="match status" value="1"/>
</dbReference>
<evidence type="ECO:0000256" key="1">
    <source>
        <dbReference type="ARBA" id="ARBA00004479"/>
    </source>
</evidence>
<dbReference type="Bgee" id="ENSOANG00000044899">
    <property type="expression patterns" value="Expressed in brain and 8 other cell types or tissues"/>
</dbReference>
<evidence type="ECO:0000256" key="6">
    <source>
        <dbReference type="SAM" id="MobiDB-lite"/>
    </source>
</evidence>
<protein>
    <submittedName>
        <fullName evidence="8">Amyloid beta like protein 1</fullName>
    </submittedName>
</protein>
<dbReference type="SUPFAM" id="SSF56491">
    <property type="entry name" value="A heparin-binding domain"/>
    <property type="match status" value="1"/>
</dbReference>
<dbReference type="SUPFAM" id="SSF89811">
    <property type="entry name" value="Amyloid beta a4 protein copper binding domain (domain 2)"/>
    <property type="match status" value="1"/>
</dbReference>
<keyword evidence="3" id="KW-1133">Transmembrane helix</keyword>
<sequence length="211" mass="23006">MGLSPAAAAAAPTLRRRRRRLRLPLPFPLPFPPLLLLLLPPGPGSRAPAGATATSAAGEVRPGGEAREGGGGGRGAVGDPQVALGCGTLSLHRDLRTGQWQPDPQRSHGCFRGPHQVLAYCQQMYPELRVGRVEAAEPIPMARWCRGAPGERCPHHVIVPYRCLPGEFVSDALLVPEHCRFGHQERMAECESSAHRAWHTVSANKYHYYYF</sequence>
<evidence type="ECO:0000256" key="4">
    <source>
        <dbReference type="ARBA" id="ARBA00023136"/>
    </source>
</evidence>
<keyword evidence="9" id="KW-1185">Reference proteome</keyword>
<evidence type="ECO:0000313" key="8">
    <source>
        <dbReference type="Ensembl" id="ENSOANP00000049356.1"/>
    </source>
</evidence>
<feature type="region of interest" description="Disordered" evidence="6">
    <location>
        <begin position="44"/>
        <end position="78"/>
    </location>
</feature>
<keyword evidence="4" id="KW-0472">Membrane</keyword>
<dbReference type="SMART" id="SM00006">
    <property type="entry name" value="A4_EXTRA"/>
    <property type="match status" value="1"/>
</dbReference>
<dbReference type="AlphaFoldDB" id="A0A6I8PAV6"/>
<dbReference type="Pfam" id="PF02177">
    <property type="entry name" value="APP_N"/>
    <property type="match status" value="1"/>
</dbReference>
<dbReference type="GeneTree" id="ENSGT00530000063252"/>
<accession>A0A6I8PAV6</accession>
<evidence type="ECO:0000256" key="5">
    <source>
        <dbReference type="PROSITE-ProRule" id="PRU01217"/>
    </source>
</evidence>
<dbReference type="PROSITE" id="PS51869">
    <property type="entry name" value="APP_E1"/>
    <property type="match status" value="1"/>
</dbReference>
<dbReference type="Proteomes" id="UP000002279">
    <property type="component" value="Chromosome 5"/>
</dbReference>
<gene>
    <name evidence="8" type="primary">APLP1</name>
</gene>